<dbReference type="InterPro" id="IPR018247">
    <property type="entry name" value="EF_Hand_1_Ca_BS"/>
</dbReference>
<keyword evidence="7" id="KW-1185">Reference proteome</keyword>
<dbReference type="InterPro" id="IPR002048">
    <property type="entry name" value="EF_hand_dom"/>
</dbReference>
<evidence type="ECO:0000256" key="1">
    <source>
        <dbReference type="ARBA" id="ARBA00022723"/>
    </source>
</evidence>
<evidence type="ECO:0000256" key="4">
    <source>
        <dbReference type="SAM" id="MobiDB-lite"/>
    </source>
</evidence>
<protein>
    <recommendedName>
        <fullName evidence="5">EF-hand domain-containing protein</fullName>
    </recommendedName>
</protein>
<dbReference type="InterPro" id="IPR028846">
    <property type="entry name" value="Recoverin"/>
</dbReference>
<dbReference type="Proteomes" id="UP001152759">
    <property type="component" value="Chromosome 6"/>
</dbReference>
<dbReference type="Pfam" id="PF13499">
    <property type="entry name" value="EF-hand_7"/>
    <property type="match status" value="1"/>
</dbReference>
<evidence type="ECO:0000259" key="5">
    <source>
        <dbReference type="PROSITE" id="PS50222"/>
    </source>
</evidence>
<dbReference type="EMBL" id="OU963867">
    <property type="protein sequence ID" value="CAH0392426.1"/>
    <property type="molecule type" value="Genomic_DNA"/>
</dbReference>
<dbReference type="SMART" id="SM00054">
    <property type="entry name" value="EFh"/>
    <property type="match status" value="3"/>
</dbReference>
<dbReference type="InterPro" id="IPR011992">
    <property type="entry name" value="EF-hand-dom_pair"/>
</dbReference>
<keyword evidence="1" id="KW-0479">Metal-binding</keyword>
<feature type="region of interest" description="Disordered" evidence="4">
    <location>
        <begin position="1"/>
        <end position="65"/>
    </location>
</feature>
<gene>
    <name evidence="6" type="ORF">BEMITA_LOCUS10948</name>
</gene>
<organism evidence="6 7">
    <name type="scientific">Bemisia tabaci</name>
    <name type="common">Sweetpotato whitefly</name>
    <name type="synonym">Aleurodes tabaci</name>
    <dbReference type="NCBI Taxonomy" id="7038"/>
    <lineage>
        <taxon>Eukaryota</taxon>
        <taxon>Metazoa</taxon>
        <taxon>Ecdysozoa</taxon>
        <taxon>Arthropoda</taxon>
        <taxon>Hexapoda</taxon>
        <taxon>Insecta</taxon>
        <taxon>Pterygota</taxon>
        <taxon>Neoptera</taxon>
        <taxon>Paraneoptera</taxon>
        <taxon>Hemiptera</taxon>
        <taxon>Sternorrhyncha</taxon>
        <taxon>Aleyrodoidea</taxon>
        <taxon>Aleyrodidae</taxon>
        <taxon>Aleyrodinae</taxon>
        <taxon>Bemisia</taxon>
    </lineage>
</organism>
<keyword evidence="2" id="KW-0677">Repeat</keyword>
<reference evidence="6" key="1">
    <citation type="submission" date="2021-12" db="EMBL/GenBank/DDBJ databases">
        <authorList>
            <person name="King R."/>
        </authorList>
    </citation>
    <scope>NUCLEOTIDE SEQUENCE</scope>
</reference>
<name>A0A9P0F8K0_BEMTA</name>
<dbReference type="CDD" id="cd00051">
    <property type="entry name" value="EFh"/>
    <property type="match status" value="1"/>
</dbReference>
<evidence type="ECO:0000313" key="7">
    <source>
        <dbReference type="Proteomes" id="UP001152759"/>
    </source>
</evidence>
<dbReference type="PROSITE" id="PS00018">
    <property type="entry name" value="EF_HAND_1"/>
    <property type="match status" value="2"/>
</dbReference>
<dbReference type="PANTHER" id="PTHR23055">
    <property type="entry name" value="CALCIUM BINDING PROTEINS"/>
    <property type="match status" value="1"/>
</dbReference>
<evidence type="ECO:0000313" key="6">
    <source>
        <dbReference type="EMBL" id="CAH0392426.1"/>
    </source>
</evidence>
<proteinExistence type="predicted"/>
<feature type="domain" description="EF-hand" evidence="5">
    <location>
        <begin position="194"/>
        <end position="229"/>
    </location>
</feature>
<keyword evidence="3" id="KW-0106">Calcium</keyword>
<dbReference type="PROSITE" id="PS50222">
    <property type="entry name" value="EF_HAND_2"/>
    <property type="match status" value="3"/>
</dbReference>
<dbReference type="AlphaFoldDB" id="A0A9P0F8K0"/>
<dbReference type="PANTHER" id="PTHR23055:SF60">
    <property type="entry name" value="CALAXIN"/>
    <property type="match status" value="1"/>
</dbReference>
<feature type="domain" description="EF-hand" evidence="5">
    <location>
        <begin position="158"/>
        <end position="193"/>
    </location>
</feature>
<dbReference type="Gene3D" id="1.10.238.10">
    <property type="entry name" value="EF-hand"/>
    <property type="match status" value="1"/>
</dbReference>
<feature type="domain" description="EF-hand" evidence="5">
    <location>
        <begin position="239"/>
        <end position="274"/>
    </location>
</feature>
<sequence>MKSVSLFLSSGRRGSGSQRTGLDDPGASSLEAQLADPSRRPRNRRSCKMSDDPKAQAQGSGQLLPKVRRVATSNKNTAKMIDSFKKQTHFTRQEVEALCRLFKKLISSSNLNMLNGGSARGGKSIIAGSTGLAASNVGEGLDRAVFRELLHNTFDLVTEEVLMDRIFCAFDRCNDGVIHLDEWLLGLSVFLLGTIEERISYAFLVYDLNSDGIITREEVFHLLRNSLIKHPQDEDPDEGVRDLVELVLRKMDQDKDGKISFNDFKIAVLNEPLLLEAFGQCLPSEASCNAFLSILHY</sequence>
<dbReference type="SUPFAM" id="SSF47473">
    <property type="entry name" value="EF-hand"/>
    <property type="match status" value="1"/>
</dbReference>
<dbReference type="GO" id="GO:0005509">
    <property type="term" value="F:calcium ion binding"/>
    <property type="evidence" value="ECO:0007669"/>
    <property type="project" value="InterPro"/>
</dbReference>
<accession>A0A9P0F8K0</accession>
<feature type="compositionally biased region" description="Low complexity" evidence="4">
    <location>
        <begin position="1"/>
        <end position="20"/>
    </location>
</feature>
<evidence type="ECO:0000256" key="3">
    <source>
        <dbReference type="ARBA" id="ARBA00022837"/>
    </source>
</evidence>
<evidence type="ECO:0000256" key="2">
    <source>
        <dbReference type="ARBA" id="ARBA00022737"/>
    </source>
</evidence>